<gene>
    <name evidence="8" type="ORF">SAMN03080610_01932</name>
</gene>
<evidence type="ECO:0000313" key="8">
    <source>
        <dbReference type="EMBL" id="SCZ35614.1"/>
    </source>
</evidence>
<comment type="subcellular location">
    <subcellularLocation>
        <location evidence="1">Membrane</location>
    </subcellularLocation>
</comment>
<dbReference type="PANTHER" id="PTHR10721:SF1">
    <property type="entry name" value="MITOCHONDRIAL IMPORT INNER MEMBRANE TRANSLOCASE SUBUNIT TIM44"/>
    <property type="match status" value="1"/>
</dbReference>
<evidence type="ECO:0000256" key="3">
    <source>
        <dbReference type="ARBA" id="ARBA00022946"/>
    </source>
</evidence>
<dbReference type="PIRSF" id="PIRSF031890">
    <property type="entry name" value="UCP031890_transporter_Tim44"/>
    <property type="match status" value="1"/>
</dbReference>
<dbReference type="GO" id="GO:0016020">
    <property type="term" value="C:membrane"/>
    <property type="evidence" value="ECO:0007669"/>
    <property type="project" value="UniProtKB-SubCell"/>
</dbReference>
<reference evidence="8 9" key="1">
    <citation type="submission" date="2016-10" db="EMBL/GenBank/DDBJ databases">
        <authorList>
            <person name="de Groot N.N."/>
        </authorList>
    </citation>
    <scope>NUCLEOTIDE SEQUENCE [LARGE SCALE GENOMIC DNA]</scope>
    <source>
        <strain evidence="8 9">DSM 2698</strain>
    </source>
</reference>
<dbReference type="AlphaFoldDB" id="A0A1G5NEL1"/>
<dbReference type="InterPro" id="IPR032710">
    <property type="entry name" value="NTF2-like_dom_sf"/>
</dbReference>
<dbReference type="Pfam" id="PF04280">
    <property type="entry name" value="Tim44"/>
    <property type="match status" value="1"/>
</dbReference>
<evidence type="ECO:0000256" key="1">
    <source>
        <dbReference type="ARBA" id="ARBA00004370"/>
    </source>
</evidence>
<protein>
    <submittedName>
        <fullName evidence="8">Predicted lipid-binding transport protein, Tim44 family</fullName>
    </submittedName>
</protein>
<proteinExistence type="inferred from homology"/>
<keyword evidence="3" id="KW-0809">Transit peptide</keyword>
<dbReference type="PANTHER" id="PTHR10721">
    <property type="entry name" value="MITOCHONDRIAL IMPORT INNER MEMBRANE TRANSLOCASE SUBUNIT TIM44"/>
    <property type="match status" value="1"/>
</dbReference>
<keyword evidence="6" id="KW-1133">Transmembrane helix</keyword>
<dbReference type="SUPFAM" id="SSF54427">
    <property type="entry name" value="NTF2-like"/>
    <property type="match status" value="1"/>
</dbReference>
<feature type="domain" description="Tim44-like" evidence="7">
    <location>
        <begin position="88"/>
        <end position="234"/>
    </location>
</feature>
<evidence type="ECO:0000256" key="2">
    <source>
        <dbReference type="ARBA" id="ARBA00009597"/>
    </source>
</evidence>
<dbReference type="EMBL" id="FMVW01000003">
    <property type="protein sequence ID" value="SCZ35614.1"/>
    <property type="molecule type" value="Genomic_DNA"/>
</dbReference>
<dbReference type="STRING" id="1120955.SAMN03080610_01932"/>
<evidence type="ECO:0000256" key="4">
    <source>
        <dbReference type="ARBA" id="ARBA00023136"/>
    </source>
</evidence>
<evidence type="ECO:0000256" key="5">
    <source>
        <dbReference type="SAM" id="MobiDB-lite"/>
    </source>
</evidence>
<feature type="transmembrane region" description="Helical" evidence="6">
    <location>
        <begin position="6"/>
        <end position="23"/>
    </location>
</feature>
<dbReference type="Gene3D" id="3.10.450.240">
    <property type="match status" value="1"/>
</dbReference>
<feature type="region of interest" description="Disordered" evidence="5">
    <location>
        <begin position="31"/>
        <end position="53"/>
    </location>
</feature>
<dbReference type="NCBIfam" id="NF033779">
    <property type="entry name" value="Tim44_TimA_adap"/>
    <property type="match status" value="1"/>
</dbReference>
<evidence type="ECO:0000259" key="7">
    <source>
        <dbReference type="SMART" id="SM00978"/>
    </source>
</evidence>
<dbReference type="Proteomes" id="UP000199347">
    <property type="component" value="Unassembled WGS sequence"/>
</dbReference>
<dbReference type="OrthoDB" id="9798618at2"/>
<organism evidence="8 9">
    <name type="scientific">Afifella marina DSM 2698</name>
    <dbReference type="NCBI Taxonomy" id="1120955"/>
    <lineage>
        <taxon>Bacteria</taxon>
        <taxon>Pseudomonadati</taxon>
        <taxon>Pseudomonadota</taxon>
        <taxon>Alphaproteobacteria</taxon>
        <taxon>Hyphomicrobiales</taxon>
        <taxon>Afifellaceae</taxon>
        <taxon>Afifella</taxon>
    </lineage>
</organism>
<sequence length="235" mass="25941">MSGFFDIYSLIFLVIAVVIFMRLGSVLGRRTGSEPSPYENGRKPPVAARHSAENVVTLPRPGQAPEREMPSAPDWSALKRHAKPDTPLYDGLVAISRADPAFEPDSFLEGAKSAYEMVVQAFAAGDRTTLRSLLSNDVYESFATAMSEREQRGERLETSFVGFESAKLTEAELEDKVARVSVRFKSEIVSVTYDDEGRVIEGDPNTVQKPDEVWTFARATTSRDPNWELVATGSS</sequence>
<keyword evidence="4 6" id="KW-0472">Membrane</keyword>
<evidence type="ECO:0000313" key="9">
    <source>
        <dbReference type="Proteomes" id="UP000199347"/>
    </source>
</evidence>
<dbReference type="SMART" id="SM00978">
    <property type="entry name" value="Tim44"/>
    <property type="match status" value="1"/>
</dbReference>
<accession>A0A1G5NEL1</accession>
<comment type="similarity">
    <text evidence="2">Belongs to the Tim44 family.</text>
</comment>
<dbReference type="GO" id="GO:0051087">
    <property type="term" value="F:protein-folding chaperone binding"/>
    <property type="evidence" value="ECO:0007669"/>
    <property type="project" value="TreeGrafter"/>
</dbReference>
<dbReference type="InterPro" id="IPR007379">
    <property type="entry name" value="Tim44-like_dom"/>
</dbReference>
<dbReference type="GO" id="GO:0030150">
    <property type="term" value="P:protein import into mitochondrial matrix"/>
    <property type="evidence" value="ECO:0007669"/>
    <property type="project" value="TreeGrafter"/>
</dbReference>
<name>A0A1G5NEL1_AFIMA</name>
<dbReference type="InterPro" id="IPR039544">
    <property type="entry name" value="Tim44-like"/>
</dbReference>
<keyword evidence="9" id="KW-1185">Reference proteome</keyword>
<evidence type="ECO:0000256" key="6">
    <source>
        <dbReference type="SAM" id="Phobius"/>
    </source>
</evidence>
<keyword evidence="6" id="KW-0812">Transmembrane</keyword>
<dbReference type="RefSeq" id="WP_092812140.1">
    <property type="nucleotide sequence ID" value="NZ_FMVW01000003.1"/>
</dbReference>
<dbReference type="InterPro" id="IPR016985">
    <property type="entry name" value="UCP031890_Tim44-rel"/>
</dbReference>